<evidence type="ECO:0000313" key="1">
    <source>
        <dbReference type="EMBL" id="TCO73620.1"/>
    </source>
</evidence>
<comment type="caution">
    <text evidence="1">The sequence shown here is derived from an EMBL/GenBank/DDBJ whole genome shotgun (WGS) entry which is preliminary data.</text>
</comment>
<reference evidence="1 2" key="1">
    <citation type="submission" date="2019-03" db="EMBL/GenBank/DDBJ databases">
        <title>Genomic Encyclopedia of Type Strains, Phase IV (KMG-IV): sequencing the most valuable type-strain genomes for metagenomic binning, comparative biology and taxonomic classification.</title>
        <authorList>
            <person name="Goeker M."/>
        </authorList>
    </citation>
    <scope>NUCLEOTIDE SEQUENCE [LARGE SCALE GENOMIC DNA]</scope>
    <source>
        <strain evidence="1 2">DSM 102940</strain>
    </source>
</reference>
<sequence length="162" mass="19437">MTIFSARRLKHQFCIEELRKIGAEVMEIEGIMFIVKYHCNNLNIEYIYHISPDNAYLLERIKPYSLVLSEHTTEESVINAIKNDIDQFNNARNSKNFDDFVSIDKDLTKIVRYFEDLYLYYNINNEDINYLKNEVHKMAKSIIEIQDRSKRVYHKTEPKSFR</sequence>
<name>A0A4V6NPC1_9FIRM</name>
<dbReference type="AlphaFoldDB" id="A0A4V6NPC1"/>
<dbReference type="EMBL" id="SLWV01000015">
    <property type="protein sequence ID" value="TCO73620.1"/>
    <property type="molecule type" value="Genomic_DNA"/>
</dbReference>
<gene>
    <name evidence="1" type="ORF">EV214_1158</name>
</gene>
<proteinExistence type="predicted"/>
<dbReference type="RefSeq" id="WP_132245762.1">
    <property type="nucleotide sequence ID" value="NZ_SLWV01000015.1"/>
</dbReference>
<evidence type="ECO:0000313" key="2">
    <source>
        <dbReference type="Proteomes" id="UP000294919"/>
    </source>
</evidence>
<dbReference type="Proteomes" id="UP000294919">
    <property type="component" value="Unassembled WGS sequence"/>
</dbReference>
<organism evidence="1 2">
    <name type="scientific">Marinisporobacter balticus</name>
    <dbReference type="NCBI Taxonomy" id="2018667"/>
    <lineage>
        <taxon>Bacteria</taxon>
        <taxon>Bacillati</taxon>
        <taxon>Bacillota</taxon>
        <taxon>Clostridia</taxon>
        <taxon>Peptostreptococcales</taxon>
        <taxon>Thermotaleaceae</taxon>
        <taxon>Marinisporobacter</taxon>
    </lineage>
</organism>
<dbReference type="OrthoDB" id="2057137at2"/>
<keyword evidence="2" id="KW-1185">Reference proteome</keyword>
<protein>
    <submittedName>
        <fullName evidence="1">Uncharacterized protein</fullName>
    </submittedName>
</protein>
<accession>A0A4V6NPC1</accession>